<organism evidence="10 11">
    <name type="scientific">Diutina rugosa</name>
    <name type="common">Yeast</name>
    <name type="synonym">Candida rugosa</name>
    <dbReference type="NCBI Taxonomy" id="5481"/>
    <lineage>
        <taxon>Eukaryota</taxon>
        <taxon>Fungi</taxon>
        <taxon>Dikarya</taxon>
        <taxon>Ascomycota</taxon>
        <taxon>Saccharomycotina</taxon>
        <taxon>Pichiomycetes</taxon>
        <taxon>Debaryomycetaceae</taxon>
        <taxon>Diutina</taxon>
    </lineage>
</organism>
<keyword evidence="11" id="KW-1185">Reference proteome</keyword>
<reference evidence="10 11" key="1">
    <citation type="submission" date="2019-07" db="EMBL/GenBank/DDBJ databases">
        <title>Genome assembly of two rare yeast pathogens: Diutina rugosa and Trichomonascus ciferrii.</title>
        <authorList>
            <person name="Mixao V."/>
            <person name="Saus E."/>
            <person name="Hansen A."/>
            <person name="Lass-Flor C."/>
            <person name="Gabaldon T."/>
        </authorList>
    </citation>
    <scope>NUCLEOTIDE SEQUENCE [LARGE SCALE GENOMIC DNA]</scope>
    <source>
        <strain evidence="10 11">CBS 613</strain>
    </source>
</reference>
<accession>A0A642UZC7</accession>
<dbReference type="SUPFAM" id="SSF48179">
    <property type="entry name" value="6-phosphogluconate dehydrogenase C-terminal domain-like"/>
    <property type="match status" value="1"/>
</dbReference>
<dbReference type="GO" id="GO:0005739">
    <property type="term" value="C:mitochondrion"/>
    <property type="evidence" value="ECO:0007669"/>
    <property type="project" value="TreeGrafter"/>
</dbReference>
<comment type="pathway">
    <text evidence="1">Amino-acid degradation; L-valine degradation.</text>
</comment>
<comment type="similarity">
    <text evidence="2">Belongs to the HIBADH-related family. 3-hydroxyisobutyrate dehydrogenase subfamily.</text>
</comment>
<dbReference type="OrthoDB" id="21615at2759"/>
<dbReference type="FunFam" id="1.10.1040.10:FF:000006">
    <property type="entry name" value="3-hydroxyisobutyrate dehydrogenase"/>
    <property type="match status" value="1"/>
</dbReference>
<dbReference type="PROSITE" id="PS00895">
    <property type="entry name" value="3_HYDROXYISOBUT_DH"/>
    <property type="match status" value="1"/>
</dbReference>
<dbReference type="InterPro" id="IPR002204">
    <property type="entry name" value="3-OH-isobutyrate_DH-rel_CS"/>
</dbReference>
<dbReference type="InterPro" id="IPR036291">
    <property type="entry name" value="NAD(P)-bd_dom_sf"/>
</dbReference>
<evidence type="ECO:0000313" key="10">
    <source>
        <dbReference type="EMBL" id="KAA8908576.1"/>
    </source>
</evidence>
<dbReference type="GO" id="GO:0006574">
    <property type="term" value="P:L-valine catabolic process"/>
    <property type="evidence" value="ECO:0007669"/>
    <property type="project" value="TreeGrafter"/>
</dbReference>
<dbReference type="InterPro" id="IPR008927">
    <property type="entry name" value="6-PGluconate_DH-like_C_sf"/>
</dbReference>
<dbReference type="InterPro" id="IPR029154">
    <property type="entry name" value="HIBADH-like_NADP-bd"/>
</dbReference>
<dbReference type="SUPFAM" id="SSF51735">
    <property type="entry name" value="NAD(P)-binding Rossmann-fold domains"/>
    <property type="match status" value="1"/>
</dbReference>
<dbReference type="Gene3D" id="3.40.50.720">
    <property type="entry name" value="NAD(P)-binding Rossmann-like Domain"/>
    <property type="match status" value="1"/>
</dbReference>
<keyword evidence="6" id="KW-0520">NAD</keyword>
<evidence type="ECO:0000256" key="4">
    <source>
        <dbReference type="ARBA" id="ARBA00022456"/>
    </source>
</evidence>
<evidence type="ECO:0000256" key="2">
    <source>
        <dbReference type="ARBA" id="ARBA00006013"/>
    </source>
</evidence>
<dbReference type="PANTHER" id="PTHR22981:SF7">
    <property type="entry name" value="3-HYDROXYISOBUTYRATE DEHYDROGENASE, MITOCHONDRIAL"/>
    <property type="match status" value="1"/>
</dbReference>
<evidence type="ECO:0000259" key="9">
    <source>
        <dbReference type="Pfam" id="PF14833"/>
    </source>
</evidence>
<sequence length="351" mass="37686">MLRTSVRSLSSSVPLKANYGFVGLGQMGQHMARHIYSKLDATDKLYVFDTVPQATNQFVQNVTQLKPENQDKLTALTSLGDFGKIDSFDYIVSMVPEGKHVKAVTEELVAGFKAAGNTSYPTTFVDSSTIDIPTSAGAAAYVAKEVPAFSFIDAPVSGGVAGARNGTLTFMVSKATESEIAPGFVTLLNKMGKNIFACGANPGSGLGAKLANNYCLAVTNLAVCDSFQLAKSFGLDPKKYAKIIAVSTGKSWASVDNCPIPGVYPEAQLPSDADYHGGFVTKLTRKDLVLALNSAEQYHRPLYLGETSRYWYDKGCEHKDIADRDLSVLYEYLGDIKEDAAGKLVDTHKSA</sequence>
<dbReference type="InterPro" id="IPR006115">
    <property type="entry name" value="6PGDH_NADP-bd"/>
</dbReference>
<dbReference type="EC" id="1.1.1.31" evidence="3"/>
<proteinExistence type="inferred from homology"/>
<dbReference type="Proteomes" id="UP000449547">
    <property type="component" value="Unassembled WGS sequence"/>
</dbReference>
<dbReference type="InterPro" id="IPR013328">
    <property type="entry name" value="6PGD_dom2"/>
</dbReference>
<gene>
    <name evidence="10" type="ORF">DIURU_000119</name>
</gene>
<name>A0A642UZC7_DIURU</name>
<dbReference type="GO" id="GO:0051287">
    <property type="term" value="F:NAD binding"/>
    <property type="evidence" value="ECO:0007669"/>
    <property type="project" value="InterPro"/>
</dbReference>
<feature type="domain" description="6-phosphogluconate dehydrogenase NADP-binding" evidence="8">
    <location>
        <begin position="19"/>
        <end position="199"/>
    </location>
</feature>
<dbReference type="EMBL" id="SWFT01000005">
    <property type="protein sequence ID" value="KAA8908576.1"/>
    <property type="molecule type" value="Genomic_DNA"/>
</dbReference>
<keyword evidence="5" id="KW-0560">Oxidoreductase</keyword>
<dbReference type="GO" id="GO:0050661">
    <property type="term" value="F:NADP binding"/>
    <property type="evidence" value="ECO:0007669"/>
    <property type="project" value="InterPro"/>
</dbReference>
<dbReference type="AlphaFoldDB" id="A0A642UZC7"/>
<dbReference type="OMA" id="MGKKVWH"/>
<dbReference type="RefSeq" id="XP_034015064.1">
    <property type="nucleotide sequence ID" value="XM_034153706.1"/>
</dbReference>
<dbReference type="VEuPathDB" id="FungiDB:DIURU_000119"/>
<evidence type="ECO:0000259" key="8">
    <source>
        <dbReference type="Pfam" id="PF03446"/>
    </source>
</evidence>
<keyword evidence="4" id="KW-0101">Branched-chain amino acid catabolism</keyword>
<evidence type="ECO:0000256" key="1">
    <source>
        <dbReference type="ARBA" id="ARBA00005109"/>
    </source>
</evidence>
<evidence type="ECO:0000256" key="7">
    <source>
        <dbReference type="ARBA" id="ARBA00049197"/>
    </source>
</evidence>
<dbReference type="PANTHER" id="PTHR22981">
    <property type="entry name" value="3-HYDROXYISOBUTYRATE DEHYDROGENASE-RELATED"/>
    <property type="match status" value="1"/>
</dbReference>
<dbReference type="Pfam" id="PF03446">
    <property type="entry name" value="NAD_binding_2"/>
    <property type="match status" value="1"/>
</dbReference>
<comment type="caution">
    <text evidence="10">The sequence shown here is derived from an EMBL/GenBank/DDBJ whole genome shotgun (WGS) entry which is preliminary data.</text>
</comment>
<dbReference type="Gene3D" id="1.10.1040.10">
    <property type="entry name" value="N-(1-d-carboxylethyl)-l-norvaline Dehydrogenase, domain 2"/>
    <property type="match status" value="1"/>
</dbReference>
<dbReference type="GO" id="GO:0008442">
    <property type="term" value="F:3-hydroxyisobutyrate dehydrogenase activity"/>
    <property type="evidence" value="ECO:0007669"/>
    <property type="project" value="UniProtKB-EC"/>
</dbReference>
<comment type="catalytic activity">
    <reaction evidence="7">
        <text>3-hydroxy-2-methylpropanoate + NAD(+) = 2-methyl-3-oxopropanoate + NADH + H(+)</text>
        <dbReference type="Rhea" id="RHEA:17681"/>
        <dbReference type="ChEBI" id="CHEBI:11805"/>
        <dbReference type="ChEBI" id="CHEBI:15378"/>
        <dbReference type="ChEBI" id="CHEBI:57540"/>
        <dbReference type="ChEBI" id="CHEBI:57700"/>
        <dbReference type="ChEBI" id="CHEBI:57945"/>
        <dbReference type="EC" id="1.1.1.31"/>
    </reaction>
</comment>
<protein>
    <recommendedName>
        <fullName evidence="3">3-hydroxyisobutyrate dehydrogenase</fullName>
        <ecNumber evidence="3">1.1.1.31</ecNumber>
    </recommendedName>
</protein>
<evidence type="ECO:0000256" key="3">
    <source>
        <dbReference type="ARBA" id="ARBA00012991"/>
    </source>
</evidence>
<evidence type="ECO:0000256" key="6">
    <source>
        <dbReference type="ARBA" id="ARBA00023027"/>
    </source>
</evidence>
<dbReference type="GeneID" id="54778772"/>
<evidence type="ECO:0000313" key="11">
    <source>
        <dbReference type="Proteomes" id="UP000449547"/>
    </source>
</evidence>
<dbReference type="Pfam" id="PF14833">
    <property type="entry name" value="NAD_binding_11"/>
    <property type="match status" value="1"/>
</dbReference>
<evidence type="ECO:0000256" key="5">
    <source>
        <dbReference type="ARBA" id="ARBA00023002"/>
    </source>
</evidence>
<feature type="domain" description="3-hydroxyisobutyrate dehydrogenase-like NAD-binding" evidence="9">
    <location>
        <begin position="203"/>
        <end position="332"/>
    </location>
</feature>